<evidence type="ECO:0000313" key="1">
    <source>
        <dbReference type="EMBL" id="KGE89744.1"/>
    </source>
</evidence>
<keyword evidence="2" id="KW-1185">Reference proteome</keyword>
<reference evidence="1 2" key="1">
    <citation type="journal article" date="2014" name="Int. J. Syst. Evol. Microbiol.">
        <title>Phaeodactylibacter xiamenensis gen. nov., sp. nov., a member of the family Saprospiraceae isolated from the marine alga Phaeodactylum tricornutum.</title>
        <authorList>
            <person name="Chen Z.Jr."/>
            <person name="Lei X."/>
            <person name="Lai Q."/>
            <person name="Li Y."/>
            <person name="Zhang B."/>
            <person name="Zhang J."/>
            <person name="Zhang H."/>
            <person name="Yang L."/>
            <person name="Zheng W."/>
            <person name="Tian Y."/>
            <person name="Yu Z."/>
            <person name="Xu H.Jr."/>
            <person name="Zheng T."/>
        </authorList>
    </citation>
    <scope>NUCLEOTIDE SEQUENCE [LARGE SCALE GENOMIC DNA]</scope>
    <source>
        <strain evidence="1 2">KD52</strain>
    </source>
</reference>
<dbReference type="Proteomes" id="UP000029736">
    <property type="component" value="Unassembled WGS sequence"/>
</dbReference>
<comment type="caution">
    <text evidence="1">The sequence shown here is derived from an EMBL/GenBank/DDBJ whole genome shotgun (WGS) entry which is preliminary data.</text>
</comment>
<protein>
    <submittedName>
        <fullName evidence="1">Uncharacterized protein</fullName>
    </submittedName>
</protein>
<sequence>MANCGGGPEKEPIPGATVGSLQRDSLTLLDSLRSKVDGWEAQVLEKLNDFKVNCRVREDSLMANGQAVLQDSAFLLLRTEVRLLTDSLRHSILYGNTVADEAQVSTLEYINVLVAGGQTPADLQEALLLFCDYARVRQDSTPIIQ</sequence>
<name>A0A098SB04_9BACT</name>
<evidence type="ECO:0000313" key="2">
    <source>
        <dbReference type="Proteomes" id="UP000029736"/>
    </source>
</evidence>
<dbReference type="EMBL" id="JPOS01000003">
    <property type="protein sequence ID" value="KGE89744.1"/>
    <property type="molecule type" value="Genomic_DNA"/>
</dbReference>
<dbReference type="AlphaFoldDB" id="A0A098SB04"/>
<dbReference type="STRING" id="1524460.IX84_01580"/>
<accession>A0A098SB04</accession>
<gene>
    <name evidence="1" type="ORF">IX84_01580</name>
</gene>
<organism evidence="1 2">
    <name type="scientific">Phaeodactylibacter xiamenensis</name>
    <dbReference type="NCBI Taxonomy" id="1524460"/>
    <lineage>
        <taxon>Bacteria</taxon>
        <taxon>Pseudomonadati</taxon>
        <taxon>Bacteroidota</taxon>
        <taxon>Saprospiria</taxon>
        <taxon>Saprospirales</taxon>
        <taxon>Haliscomenobacteraceae</taxon>
        <taxon>Phaeodactylibacter</taxon>
    </lineage>
</organism>
<proteinExistence type="predicted"/>